<dbReference type="GO" id="GO:0006897">
    <property type="term" value="P:endocytosis"/>
    <property type="evidence" value="ECO:0007669"/>
    <property type="project" value="TreeGrafter"/>
</dbReference>
<sequence>MINAALYGPDSAKIPAPQINLATVPTPQSNLATLGTPGLGNVGVNHQHLQSQQNLVMRPTQAMPSIISSQTEQVLAAQGTLMGGNIVAPRLPTSNSSINWQSRNSGGLIGGANNQVHSQGIGPSTSQDGFGQASLGLTLFMQPRPLATPGQISSTTVKRQDMPSSQLTEKDPKELVASGKGFVSDSFLGDFSATSLQSKQLLWQPHHLQLAQLSQLSYGHPTSKLNQQVTVQSNAAFCSTGFPAGPGNVASRESTQSQPPWPKITQSDVHKYTKVFVQVDTDRDGKITGDQSRHLFLSWRLT</sequence>
<dbReference type="AlphaFoldDB" id="A0A7J8TDD2"/>
<dbReference type="PANTHER" id="PTHR11216">
    <property type="entry name" value="EH DOMAIN"/>
    <property type="match status" value="1"/>
</dbReference>
<dbReference type="GO" id="GO:0005886">
    <property type="term" value="C:plasma membrane"/>
    <property type="evidence" value="ECO:0007669"/>
    <property type="project" value="TreeGrafter"/>
</dbReference>
<evidence type="ECO:0000313" key="3">
    <source>
        <dbReference type="Proteomes" id="UP000593561"/>
    </source>
</evidence>
<comment type="caution">
    <text evidence="2">The sequence shown here is derived from an EMBL/GenBank/DDBJ whole genome shotgun (WGS) entry which is preliminary data.</text>
</comment>
<organism evidence="2 3">
    <name type="scientific">Gossypium davidsonii</name>
    <name type="common">Davidson's cotton</name>
    <name type="synonym">Gossypium klotzschianum subsp. davidsonii</name>
    <dbReference type="NCBI Taxonomy" id="34287"/>
    <lineage>
        <taxon>Eukaryota</taxon>
        <taxon>Viridiplantae</taxon>
        <taxon>Streptophyta</taxon>
        <taxon>Embryophyta</taxon>
        <taxon>Tracheophyta</taxon>
        <taxon>Spermatophyta</taxon>
        <taxon>Magnoliopsida</taxon>
        <taxon>eudicotyledons</taxon>
        <taxon>Gunneridae</taxon>
        <taxon>Pentapetalae</taxon>
        <taxon>rosids</taxon>
        <taxon>malvids</taxon>
        <taxon>Malvales</taxon>
        <taxon>Malvaceae</taxon>
        <taxon>Malvoideae</taxon>
        <taxon>Gossypium</taxon>
    </lineage>
</organism>
<dbReference type="GO" id="GO:0016197">
    <property type="term" value="P:endosomal transport"/>
    <property type="evidence" value="ECO:0007669"/>
    <property type="project" value="TreeGrafter"/>
</dbReference>
<feature type="region of interest" description="Disordered" evidence="1">
    <location>
        <begin position="148"/>
        <end position="172"/>
    </location>
</feature>
<gene>
    <name evidence="2" type="ORF">Godav_025281</name>
</gene>
<evidence type="ECO:0000313" key="2">
    <source>
        <dbReference type="EMBL" id="MBA0636215.1"/>
    </source>
</evidence>
<evidence type="ECO:0008006" key="4">
    <source>
        <dbReference type="Google" id="ProtNLM"/>
    </source>
</evidence>
<dbReference type="EMBL" id="JABFAC010244935">
    <property type="protein sequence ID" value="MBA0636215.1"/>
    <property type="molecule type" value="Genomic_DNA"/>
</dbReference>
<dbReference type="Gene3D" id="1.10.238.10">
    <property type="entry name" value="EF-hand"/>
    <property type="match status" value="1"/>
</dbReference>
<dbReference type="SUPFAM" id="SSF47473">
    <property type="entry name" value="EF-hand"/>
    <property type="match status" value="1"/>
</dbReference>
<dbReference type="GO" id="GO:0005634">
    <property type="term" value="C:nucleus"/>
    <property type="evidence" value="ECO:0007669"/>
    <property type="project" value="TreeGrafter"/>
</dbReference>
<dbReference type="Proteomes" id="UP000593561">
    <property type="component" value="Unassembled WGS sequence"/>
</dbReference>
<proteinExistence type="predicted"/>
<dbReference type="GO" id="GO:0005737">
    <property type="term" value="C:cytoplasm"/>
    <property type="evidence" value="ECO:0007669"/>
    <property type="project" value="TreeGrafter"/>
</dbReference>
<name>A0A7J8TDD2_GOSDV</name>
<dbReference type="InterPro" id="IPR011992">
    <property type="entry name" value="EF-hand-dom_pair"/>
</dbReference>
<protein>
    <recommendedName>
        <fullName evidence="4">EF-hand domain-containing protein</fullName>
    </recommendedName>
</protein>
<evidence type="ECO:0000256" key="1">
    <source>
        <dbReference type="SAM" id="MobiDB-lite"/>
    </source>
</evidence>
<dbReference type="PANTHER" id="PTHR11216:SF161">
    <property type="entry name" value="CALCIUM-BINDING EF HAND FAMILY PROTEIN"/>
    <property type="match status" value="1"/>
</dbReference>
<keyword evidence="3" id="KW-1185">Reference proteome</keyword>
<reference evidence="2 3" key="1">
    <citation type="journal article" date="2019" name="Genome Biol. Evol.">
        <title>Insights into the evolution of the New World diploid cottons (Gossypium, subgenus Houzingenia) based on genome sequencing.</title>
        <authorList>
            <person name="Grover C.E."/>
            <person name="Arick M.A. 2nd"/>
            <person name="Thrash A."/>
            <person name="Conover J.L."/>
            <person name="Sanders W.S."/>
            <person name="Peterson D.G."/>
            <person name="Frelichowski J.E."/>
            <person name="Scheffler J.A."/>
            <person name="Scheffler B.E."/>
            <person name="Wendel J.F."/>
        </authorList>
    </citation>
    <scope>NUCLEOTIDE SEQUENCE [LARGE SCALE GENOMIC DNA]</scope>
    <source>
        <strain evidence="2">27</strain>
        <tissue evidence="2">Leaf</tissue>
    </source>
</reference>
<accession>A0A7J8TDD2</accession>
<feature type="compositionally biased region" description="Polar residues" evidence="1">
    <location>
        <begin position="150"/>
        <end position="167"/>
    </location>
</feature>